<comment type="caution">
    <text evidence="1">The sequence shown here is derived from an EMBL/GenBank/DDBJ whole genome shotgun (WGS) entry which is preliminary data.</text>
</comment>
<dbReference type="AlphaFoldDB" id="A0AAN6I3N2"/>
<dbReference type="GeneID" id="66129477"/>
<gene>
    <name evidence="1" type="ORF">KL928_005428</name>
</gene>
<protein>
    <submittedName>
        <fullName evidence="1">Uncharacterized protein</fullName>
    </submittedName>
</protein>
<organism evidence="1 2">
    <name type="scientific">Pichia angusta</name>
    <name type="common">Yeast</name>
    <name type="synonym">Hansenula polymorpha</name>
    <dbReference type="NCBI Taxonomy" id="870730"/>
    <lineage>
        <taxon>Eukaryota</taxon>
        <taxon>Fungi</taxon>
        <taxon>Dikarya</taxon>
        <taxon>Ascomycota</taxon>
        <taxon>Saccharomycotina</taxon>
        <taxon>Pichiomycetes</taxon>
        <taxon>Pichiales</taxon>
        <taxon>Pichiaceae</taxon>
        <taxon>Ogataea</taxon>
    </lineage>
</organism>
<name>A0AAN6I3N2_PICAN</name>
<evidence type="ECO:0000313" key="2">
    <source>
        <dbReference type="Proteomes" id="UP001196530"/>
    </source>
</evidence>
<feature type="non-terminal residue" evidence="1">
    <location>
        <position position="1"/>
    </location>
</feature>
<dbReference type="RefSeq" id="XP_043057266.1">
    <property type="nucleotide sequence ID" value="XM_043206233.1"/>
</dbReference>
<dbReference type="Proteomes" id="UP001196530">
    <property type="component" value="Unassembled WGS sequence"/>
</dbReference>
<sequence length="97" mass="11107">KVKDGVRIVFDEQARKEHASTSFTHHPQASLRSCFKQTLLSLECLEDNSWLAKTPRGYVHAKKDVAANAYTRALSPDFWGKIKVVSQNKIKLLRPIW</sequence>
<reference evidence="1" key="1">
    <citation type="journal article" date="2021" name="G3 (Bethesda)">
        <title>Genomic diversity, chromosomal rearrangements, and interspecies hybridization in the ogataea polymorpha species complex.</title>
        <authorList>
            <person name="Hanson S.J."/>
            <person name="Cinneide E.O."/>
            <person name="Salzberg L.I."/>
            <person name="Wolfe K.H."/>
            <person name="McGowan J."/>
            <person name="Fitzpatrick D.A."/>
            <person name="Matlin K."/>
        </authorList>
    </citation>
    <scope>NUCLEOTIDE SEQUENCE</scope>
    <source>
        <strain evidence="1">61-244</strain>
    </source>
</reference>
<accession>A0AAN6I3N2</accession>
<evidence type="ECO:0000313" key="1">
    <source>
        <dbReference type="EMBL" id="KAG7814915.1"/>
    </source>
</evidence>
<proteinExistence type="predicted"/>
<dbReference type="EMBL" id="JAHLUX010000031">
    <property type="protein sequence ID" value="KAG7814915.1"/>
    <property type="molecule type" value="Genomic_DNA"/>
</dbReference>